<feature type="signal peptide" evidence="1">
    <location>
        <begin position="1"/>
        <end position="32"/>
    </location>
</feature>
<organism evidence="2">
    <name type="scientific">Citrobacter freundii</name>
    <dbReference type="NCBI Taxonomy" id="546"/>
    <lineage>
        <taxon>Bacteria</taxon>
        <taxon>Pseudomonadati</taxon>
        <taxon>Pseudomonadota</taxon>
        <taxon>Gammaproteobacteria</taxon>
        <taxon>Enterobacterales</taxon>
        <taxon>Enterobacteriaceae</taxon>
        <taxon>Citrobacter</taxon>
        <taxon>Citrobacter freundii complex</taxon>
    </lineage>
</organism>
<keyword evidence="1" id="KW-0732">Signal</keyword>
<evidence type="ECO:0000313" key="2">
    <source>
        <dbReference type="EMBL" id="EMN4143043.1"/>
    </source>
</evidence>
<feature type="chain" id="PRO_5042499501" description="Fimbrial protein" evidence="1">
    <location>
        <begin position="33"/>
        <end position="335"/>
    </location>
</feature>
<dbReference type="SUPFAM" id="SSF49401">
    <property type="entry name" value="Bacterial adhesins"/>
    <property type="match status" value="1"/>
</dbReference>
<name>A0AAI9MJU4_CITFR</name>
<comment type="caution">
    <text evidence="2">The sequence shown here is derived from an EMBL/GenBank/DDBJ whole genome shotgun (WGS) entry which is preliminary data.</text>
</comment>
<dbReference type="InterPro" id="IPR036937">
    <property type="entry name" value="Adhesion_dom_fimbrial_sf"/>
</dbReference>
<dbReference type="GO" id="GO:0009289">
    <property type="term" value="C:pilus"/>
    <property type="evidence" value="ECO:0007669"/>
    <property type="project" value="InterPro"/>
</dbReference>
<accession>A0AAI9MJU4</accession>
<dbReference type="EMBL" id="ABKLER030000001">
    <property type="protein sequence ID" value="EMN4143043.1"/>
    <property type="molecule type" value="Genomic_DNA"/>
</dbReference>
<evidence type="ECO:0008006" key="3">
    <source>
        <dbReference type="Google" id="ProtNLM"/>
    </source>
</evidence>
<gene>
    <name evidence="2" type="ORF">PQQ21_000233</name>
</gene>
<dbReference type="GeneID" id="87000550"/>
<dbReference type="RefSeq" id="WP_131430226.1">
    <property type="nucleotide sequence ID" value="NZ_CAYAEP010000001.1"/>
</dbReference>
<protein>
    <recommendedName>
        <fullName evidence="3">Fimbrial protein</fullName>
    </recommendedName>
</protein>
<dbReference type="Gene3D" id="2.60.40.1090">
    <property type="entry name" value="Fimbrial-type adhesion domain"/>
    <property type="match status" value="1"/>
</dbReference>
<dbReference type="InterPro" id="IPR008966">
    <property type="entry name" value="Adhesion_dom_sf"/>
</dbReference>
<proteinExistence type="predicted"/>
<dbReference type="GO" id="GO:0007155">
    <property type="term" value="P:cell adhesion"/>
    <property type="evidence" value="ECO:0007669"/>
    <property type="project" value="InterPro"/>
</dbReference>
<sequence length="335" mass="36761">MSVRHTHVNKRIMMMRWILLTVLTLCSFWAQADKCDFVPPPNITGAYSFTPDSMSGVLDGSVFASGQDSTVVLDCKSQERAWLKAAMAILHSSEYAFKVGSQYYIVSFSVSYQAKDIVANKAKYTLSDFFDMAGLVLNYSIVAAPDRGAATIIAPGATIPLVTELSLEYCQGNKDNCSSKKLNYNLNVMIMVDITTCYFGNQEIDLGRININDLDKKEFELHPVIFTCQASGAGNLKFTPVNLLFYFEPMSPLAEDSITLTNDYGTAANSAGSVGFQLSMDGSTSIGYGRSNLYRSDTVKGNTVPINIYARTRTYAGKVTAGETMSRVKVVIDYN</sequence>
<evidence type="ECO:0000256" key="1">
    <source>
        <dbReference type="SAM" id="SignalP"/>
    </source>
</evidence>
<reference evidence="2" key="1">
    <citation type="submission" date="2024-02" db="EMBL/GenBank/DDBJ databases">
        <authorList>
            <consortium name="Clinical and Environmental Microbiology Branch: Whole genome sequencing antimicrobial resistance pathogens in the healthcare setting"/>
        </authorList>
    </citation>
    <scope>NUCLEOTIDE SEQUENCE</scope>
    <source>
        <strain evidence="2">2023GN-00102</strain>
    </source>
</reference>
<dbReference type="AlphaFoldDB" id="A0AAI9MJU4"/>